<keyword evidence="5 11" id="KW-0328">Glycosyltransferase</keyword>
<reference evidence="13" key="1">
    <citation type="submission" date="2022-11" db="UniProtKB">
        <authorList>
            <consortium name="EnsemblMetazoa"/>
        </authorList>
    </citation>
    <scope>IDENTIFICATION</scope>
</reference>
<dbReference type="CDD" id="cd09009">
    <property type="entry name" value="PNP-EcPNPII_like"/>
    <property type="match status" value="1"/>
</dbReference>
<dbReference type="PIRSF" id="PIRSF000477">
    <property type="entry name" value="PurNPase"/>
    <property type="match status" value="1"/>
</dbReference>
<evidence type="ECO:0000256" key="3">
    <source>
        <dbReference type="ARBA" id="ARBA00011886"/>
    </source>
</evidence>
<proteinExistence type="inferred from homology"/>
<dbReference type="Gene3D" id="3.40.50.1580">
    <property type="entry name" value="Nucleoside phosphorylase domain"/>
    <property type="match status" value="1"/>
</dbReference>
<evidence type="ECO:0000313" key="14">
    <source>
        <dbReference type="Proteomes" id="UP000887568"/>
    </source>
</evidence>
<dbReference type="NCBIfam" id="TIGR01700">
    <property type="entry name" value="PNPH"/>
    <property type="match status" value="1"/>
</dbReference>
<evidence type="ECO:0000256" key="9">
    <source>
        <dbReference type="ARBA" id="ARBA00023950"/>
    </source>
</evidence>
<dbReference type="NCBIfam" id="TIGR01697">
    <property type="entry name" value="PNPH-PUNA-XAPA"/>
    <property type="match status" value="1"/>
</dbReference>
<evidence type="ECO:0000256" key="8">
    <source>
        <dbReference type="ARBA" id="ARBA00023929"/>
    </source>
</evidence>
<dbReference type="PANTHER" id="PTHR11904">
    <property type="entry name" value="METHYLTHIOADENOSINE/PURINE NUCLEOSIDE PHOSPHORYLASE"/>
    <property type="match status" value="1"/>
</dbReference>
<dbReference type="GeneID" id="119739304"/>
<dbReference type="InterPro" id="IPR000845">
    <property type="entry name" value="Nucleoside_phosphorylase_d"/>
</dbReference>
<comment type="similarity">
    <text evidence="2 11">Belongs to the PNP/MTAP phosphorylase family.</text>
</comment>
<evidence type="ECO:0000256" key="10">
    <source>
        <dbReference type="ARBA" id="ARBA00023970"/>
    </source>
</evidence>
<feature type="domain" description="Nucleoside phosphorylase" evidence="12">
    <location>
        <begin position="33"/>
        <end position="286"/>
    </location>
</feature>
<dbReference type="GO" id="GO:0009116">
    <property type="term" value="P:nucleoside metabolic process"/>
    <property type="evidence" value="ECO:0007669"/>
    <property type="project" value="InterPro"/>
</dbReference>
<dbReference type="GO" id="GO:0004731">
    <property type="term" value="F:purine-nucleoside phosphorylase activity"/>
    <property type="evidence" value="ECO:0007669"/>
    <property type="project" value="UniProtKB-EC"/>
</dbReference>
<dbReference type="GO" id="GO:0005737">
    <property type="term" value="C:cytoplasm"/>
    <property type="evidence" value="ECO:0007669"/>
    <property type="project" value="TreeGrafter"/>
</dbReference>
<dbReference type="InterPro" id="IPR011270">
    <property type="entry name" value="Pur_Nuc_Pase_Ino/Guo-sp"/>
</dbReference>
<dbReference type="OrthoDB" id="10261782at2759"/>
<organism evidence="13 14">
    <name type="scientific">Patiria miniata</name>
    <name type="common">Bat star</name>
    <name type="synonym">Asterina miniata</name>
    <dbReference type="NCBI Taxonomy" id="46514"/>
    <lineage>
        <taxon>Eukaryota</taxon>
        <taxon>Metazoa</taxon>
        <taxon>Echinodermata</taxon>
        <taxon>Eleutherozoa</taxon>
        <taxon>Asterozoa</taxon>
        <taxon>Asteroidea</taxon>
        <taxon>Valvatacea</taxon>
        <taxon>Valvatida</taxon>
        <taxon>Asterinidae</taxon>
        <taxon>Patiria</taxon>
    </lineage>
</organism>
<evidence type="ECO:0000256" key="5">
    <source>
        <dbReference type="ARBA" id="ARBA00022676"/>
    </source>
</evidence>
<evidence type="ECO:0000256" key="11">
    <source>
        <dbReference type="PIRNR" id="PIRNR000477"/>
    </source>
</evidence>
<name>A0A914B280_PATMI</name>
<dbReference type="EnsemblMetazoa" id="XM_038214189.1">
    <property type="protein sequence ID" value="XP_038070117.1"/>
    <property type="gene ID" value="LOC119739304"/>
</dbReference>
<dbReference type="InterPro" id="IPR035994">
    <property type="entry name" value="Nucleoside_phosphorylase_sf"/>
</dbReference>
<comment type="catalytic activity">
    <reaction evidence="8">
        <text>2'-deoxyguanosine + phosphate = 2-deoxy-alpha-D-ribose 1-phosphate + guanine</text>
        <dbReference type="Rhea" id="RHEA:27738"/>
        <dbReference type="ChEBI" id="CHEBI:16235"/>
        <dbReference type="ChEBI" id="CHEBI:17172"/>
        <dbReference type="ChEBI" id="CHEBI:43474"/>
        <dbReference type="ChEBI" id="CHEBI:57259"/>
        <dbReference type="EC" id="2.4.2.1"/>
    </reaction>
</comment>
<evidence type="ECO:0000313" key="13">
    <source>
        <dbReference type="EnsemblMetazoa" id="XP_038070117.1"/>
    </source>
</evidence>
<dbReference type="OMA" id="LMKDHIS"/>
<evidence type="ECO:0000259" key="12">
    <source>
        <dbReference type="Pfam" id="PF01048"/>
    </source>
</evidence>
<evidence type="ECO:0000256" key="7">
    <source>
        <dbReference type="ARBA" id="ARBA00023918"/>
    </source>
</evidence>
<dbReference type="Proteomes" id="UP000887568">
    <property type="component" value="Unplaced"/>
</dbReference>
<keyword evidence="6 11" id="KW-0808">Transferase</keyword>
<dbReference type="RefSeq" id="XP_038070117.1">
    <property type="nucleotide sequence ID" value="XM_038214189.1"/>
</dbReference>
<accession>A0A914B280</accession>
<comment type="function">
    <text evidence="11">The purine nucleoside phosphorylases catalyze the phosphorolytic breakdown of the N-glycosidic bond in the beta-(deoxy)ribonucleoside molecules, with the formation of the corresponding free purine bases and pentose-1-phosphate.</text>
</comment>
<keyword evidence="14" id="KW-1185">Reference proteome</keyword>
<comment type="catalytic activity">
    <reaction evidence="9">
        <text>2'-deoxyinosine + phosphate = 2-deoxy-alpha-D-ribose 1-phosphate + hypoxanthine</text>
        <dbReference type="Rhea" id="RHEA:27750"/>
        <dbReference type="ChEBI" id="CHEBI:17368"/>
        <dbReference type="ChEBI" id="CHEBI:28997"/>
        <dbReference type="ChEBI" id="CHEBI:43474"/>
        <dbReference type="ChEBI" id="CHEBI:57259"/>
        <dbReference type="EC" id="2.4.2.1"/>
    </reaction>
</comment>
<evidence type="ECO:0000256" key="1">
    <source>
        <dbReference type="ARBA" id="ARBA00005058"/>
    </source>
</evidence>
<dbReference type="Pfam" id="PF01048">
    <property type="entry name" value="PNP_UDP_1"/>
    <property type="match status" value="1"/>
</dbReference>
<evidence type="ECO:0000256" key="6">
    <source>
        <dbReference type="ARBA" id="ARBA00022679"/>
    </source>
</evidence>
<dbReference type="EC" id="2.4.2.1" evidence="3 11"/>
<comment type="catalytic activity">
    <reaction evidence="10">
        <text>guanosine + phosphate = alpha-D-ribose 1-phosphate + guanine</text>
        <dbReference type="Rhea" id="RHEA:13233"/>
        <dbReference type="ChEBI" id="CHEBI:16235"/>
        <dbReference type="ChEBI" id="CHEBI:16750"/>
        <dbReference type="ChEBI" id="CHEBI:43474"/>
        <dbReference type="ChEBI" id="CHEBI:57720"/>
        <dbReference type="EC" id="2.4.2.1"/>
    </reaction>
</comment>
<comment type="catalytic activity">
    <reaction evidence="7">
        <text>inosine + phosphate = alpha-D-ribose 1-phosphate + hypoxanthine</text>
        <dbReference type="Rhea" id="RHEA:27646"/>
        <dbReference type="ChEBI" id="CHEBI:17368"/>
        <dbReference type="ChEBI" id="CHEBI:17596"/>
        <dbReference type="ChEBI" id="CHEBI:43474"/>
        <dbReference type="ChEBI" id="CHEBI:57720"/>
        <dbReference type="EC" id="2.4.2.1"/>
    </reaction>
</comment>
<dbReference type="AlphaFoldDB" id="A0A914B280"/>
<evidence type="ECO:0000256" key="2">
    <source>
        <dbReference type="ARBA" id="ARBA00006751"/>
    </source>
</evidence>
<dbReference type="InterPro" id="IPR011268">
    <property type="entry name" value="Purine_phosphorylase"/>
</dbReference>
<protein>
    <recommendedName>
        <fullName evidence="4 11">Purine nucleoside phosphorylase</fullName>
        <ecNumber evidence="3 11">2.4.2.1</ecNumber>
    </recommendedName>
    <alternativeName>
        <fullName evidence="11">Inosine-guanosine phosphorylase</fullName>
    </alternativeName>
</protein>
<dbReference type="SUPFAM" id="SSF53167">
    <property type="entry name" value="Purine and uridine phosphorylases"/>
    <property type="match status" value="1"/>
</dbReference>
<dbReference type="FunFam" id="3.40.50.1580:FF:000004">
    <property type="entry name" value="Purine nucleoside phosphorylase"/>
    <property type="match status" value="1"/>
</dbReference>
<sequence>MATTANGMPMYTYSELEGFAKVIQDRSEHKPSVGIICGTGLGGLADVLEHKTVIPYSDIPHFPVSTVKGHHGQFVLGKMKGKTVICMQGRFHLYEGYPAWKIASPVRVMSLLGVKTLFITNAAGGMNKNYNVGDVMIIKDHLFFPGLAGMNPLVGPNMSQFGERFISTSHLYDAGLRKLARDIAKEIGCSDFVQEGVYAMVGGPSFESPAELRLLNLTCDVVGMSTCPEAITAKHCGMRVFGMSLVTNKCLMDVDLTEEDAPNHVEVLETGKLREEILQELVTKVVEKMDNY</sequence>
<comment type="pathway">
    <text evidence="1 11">Purine metabolism; purine nucleoside salvage.</text>
</comment>
<evidence type="ECO:0000256" key="4">
    <source>
        <dbReference type="ARBA" id="ARBA00013834"/>
    </source>
</evidence>
<dbReference type="NCBIfam" id="NF006054">
    <property type="entry name" value="PRK08202.1"/>
    <property type="match status" value="1"/>
</dbReference>
<dbReference type="PANTHER" id="PTHR11904:SF9">
    <property type="entry name" value="PURINE NUCLEOSIDE PHOSPHORYLASE-RELATED"/>
    <property type="match status" value="1"/>
</dbReference>